<dbReference type="eggNOG" id="COG3291">
    <property type="taxonomic scope" value="Bacteria"/>
</dbReference>
<evidence type="ECO:0000313" key="1">
    <source>
        <dbReference type="EMBL" id="AGA30390.1"/>
    </source>
</evidence>
<reference evidence="1 2" key="1">
    <citation type="submission" date="2012-02" db="EMBL/GenBank/DDBJ databases">
        <title>Complete sequence of chromosome of Singulisphaera acidiphila DSM 18658.</title>
        <authorList>
            <consortium name="US DOE Joint Genome Institute (JGI-PGF)"/>
            <person name="Lucas S."/>
            <person name="Copeland A."/>
            <person name="Lapidus A."/>
            <person name="Glavina del Rio T."/>
            <person name="Dalin E."/>
            <person name="Tice H."/>
            <person name="Bruce D."/>
            <person name="Goodwin L."/>
            <person name="Pitluck S."/>
            <person name="Peters L."/>
            <person name="Ovchinnikova G."/>
            <person name="Chertkov O."/>
            <person name="Kyrpides N."/>
            <person name="Mavromatis K."/>
            <person name="Ivanova N."/>
            <person name="Brettin T."/>
            <person name="Detter J.C."/>
            <person name="Han C."/>
            <person name="Larimer F."/>
            <person name="Land M."/>
            <person name="Hauser L."/>
            <person name="Markowitz V."/>
            <person name="Cheng J.-F."/>
            <person name="Hugenholtz P."/>
            <person name="Woyke T."/>
            <person name="Wu D."/>
            <person name="Tindall B."/>
            <person name="Pomrenke H."/>
            <person name="Brambilla E."/>
            <person name="Klenk H.-P."/>
            <person name="Eisen J.A."/>
        </authorList>
    </citation>
    <scope>NUCLEOTIDE SEQUENCE [LARGE SCALE GENOMIC DNA]</scope>
    <source>
        <strain evidence="2">ATCC BAA-1392 / DSM 18658 / VKM B-2454 / MOB10</strain>
    </source>
</reference>
<gene>
    <name evidence="1" type="ordered locus">Sinac_6304</name>
</gene>
<evidence type="ECO:0000313" key="2">
    <source>
        <dbReference type="Proteomes" id="UP000010798"/>
    </source>
</evidence>
<dbReference type="OrthoDB" id="221462at2"/>
<proteinExistence type="predicted"/>
<dbReference type="eggNOG" id="COG3420">
    <property type="taxonomic scope" value="Bacteria"/>
</dbReference>
<name>L0DNJ8_SINAD</name>
<accession>L0DNJ8</accession>
<evidence type="ECO:0008006" key="3">
    <source>
        <dbReference type="Google" id="ProtNLM"/>
    </source>
</evidence>
<keyword evidence="2" id="KW-1185">Reference proteome</keyword>
<dbReference type="KEGG" id="saci:Sinac_6304"/>
<sequence length="1355" mass="138088">MLSFYDWRNNPSEWKSLKRERPRRVLGHGAMFETLERRCLLSFLDITASSTSAAGPLTYVESTGGGATNELSIVSTGVNGNYTVVDQFQTISLSESAISLGWTGDGTNSVTGPVSSVTRLAISSSNAQVNNLTIGSIDAPTVVTGFDAVNAGTSPTGGPSTLQGIRQPLTIGVQLGQTTPTSLTLDDSGGTVGRNWTIAPASVSGASPSPINWTSGQVGQLNIRGGSGGDSFTVNDTSAATRINPGAGSDSLAILGTTNALVIDESGASPTAPIDSVRVALGPAIGGALSFLGSSRNTNLILDGTNSTADARATLAQGGISGLTQQPILFGTTSLSQISYLGGSGADTLTVDFSGGNPIPSVSGILYNGNAGFNTLVLMGGSFTDEMYGATNSTDGFISLDDSRIGTHSSIQFLNLSPIIDTVPATNFTFVSPSSAVVFNVIDGPISQGFQTTEINSGDTPVGFERIDFANKTNVQLDLTRDGSPSGAGERITLNTTKAAVGLASLTILSSESADQINILATAPGVSTSINSGGNNDQFTVLPSGLGAGGSLFLNGGTGTDTLNIDAGGGTVNFTGTTVNIGAFPTINLANIEQVNITNAANPPLSAIPTTISGFAGYPLSNTVVGQFSDADVNEPASQFTATINWGDGTSTQGVVSQAGGAGTPFDVIGTHTFANPGSYPVSILVVDQPYTSITTIGGVTFAVSDVGGGSTTIASRAEIASPDIVVTPLPITVTEDYTFTKSVALITPSSGYFTSESGFTAVIDWGDGTAPSAGTIVPEGEGSFLVNGSHLYLRETAPGLPYIVTVMIRDPQGVLTTVKTTATVLSNDIVTTDADSGPGSLRAVIEDVNADQIPTTIIFRIPGAGPHRITLLSPLPVIAYSVFIDGSSQPGFQGEPLIEIDGSRAGAGANGLTLAGGNSTVQSLVINGFAGIGLLLEGIGGNRVVGNRIGTDLSGTQAVGNGNGIQIQNIDLNTIGGLTPAERNIISGNRNIGINLVGSSTMFNRVWGNYIGTDVTGTASVPNFQGVVILGAARNLIGGDAPGMGNLISGNASVGIQIFNDATVFNGQPMFNPPGIASGNVIQGNFIGTNAQGTDRLGNAQGIFINDASGNLIGGSTPGAGNVVAGNRSIGVQILGDNATSNALLGNFIGTNRAGARGLGNTFGVFLYSGPGNFMAPSSSPNGNDIRFNTLGGVQVRELSEGPQVERVGLLSNPSAGTITAIGLTFTTYLDSQRALNPANYIVTAIRRNSRPGARIPVASVLYDDIYRIVTLTFASPLPRNTAFRLRVIGTAPGGLTDRAGNFLDGNNGEARVRTGSDYQTTFVQGVQVQTAASVASSPARGGRRLLQRRARKG</sequence>
<dbReference type="HOGENOM" id="CLU_257382_0_0_0"/>
<dbReference type="Proteomes" id="UP000010798">
    <property type="component" value="Chromosome"/>
</dbReference>
<protein>
    <recommendedName>
        <fullName evidence="3">PKD domain-containing protein</fullName>
    </recommendedName>
</protein>
<dbReference type="RefSeq" id="WP_015249476.1">
    <property type="nucleotide sequence ID" value="NC_019892.1"/>
</dbReference>
<organism evidence="1 2">
    <name type="scientific">Singulisphaera acidiphila (strain ATCC BAA-1392 / DSM 18658 / VKM B-2454 / MOB10)</name>
    <dbReference type="NCBI Taxonomy" id="886293"/>
    <lineage>
        <taxon>Bacteria</taxon>
        <taxon>Pseudomonadati</taxon>
        <taxon>Planctomycetota</taxon>
        <taxon>Planctomycetia</taxon>
        <taxon>Isosphaerales</taxon>
        <taxon>Isosphaeraceae</taxon>
        <taxon>Singulisphaera</taxon>
    </lineage>
</organism>
<dbReference type="EMBL" id="CP003364">
    <property type="protein sequence ID" value="AGA30390.1"/>
    <property type="molecule type" value="Genomic_DNA"/>
</dbReference>